<evidence type="ECO:0000259" key="1">
    <source>
        <dbReference type="Pfam" id="PF14065"/>
    </source>
</evidence>
<evidence type="ECO:0000313" key="4">
    <source>
        <dbReference type="Proteomes" id="UP000095591"/>
    </source>
</evidence>
<evidence type="ECO:0000313" key="2">
    <source>
        <dbReference type="EMBL" id="CUN02303.1"/>
    </source>
</evidence>
<dbReference type="Pfam" id="PF14065">
    <property type="entry name" value="Pvc16_N"/>
    <property type="match status" value="1"/>
</dbReference>
<dbReference type="InterPro" id="IPR025351">
    <property type="entry name" value="Pvc16_N"/>
</dbReference>
<organism evidence="2 4">
    <name type="scientific">Parabacteroides distasonis</name>
    <dbReference type="NCBI Taxonomy" id="823"/>
    <lineage>
        <taxon>Bacteria</taxon>
        <taxon>Pseudomonadati</taxon>
        <taxon>Bacteroidota</taxon>
        <taxon>Bacteroidia</taxon>
        <taxon>Bacteroidales</taxon>
        <taxon>Tannerellaceae</taxon>
        <taxon>Parabacteroides</taxon>
    </lineage>
</organism>
<dbReference type="EMBL" id="CYXP01000003">
    <property type="protein sequence ID" value="CUN02303.1"/>
    <property type="molecule type" value="Genomic_DNA"/>
</dbReference>
<reference evidence="2 4" key="1">
    <citation type="submission" date="2015-09" db="EMBL/GenBank/DDBJ databases">
        <authorList>
            <consortium name="Pathogen Informatics"/>
        </authorList>
    </citation>
    <scope>NUCLEOTIDE SEQUENCE [LARGE SCALE GENOMIC DNA]</scope>
    <source>
        <strain evidence="2 4">2789STDY5608872</strain>
    </source>
</reference>
<dbReference type="Proteomes" id="UP000095591">
    <property type="component" value="Unassembled WGS sequence"/>
</dbReference>
<dbReference type="RefSeq" id="WP_008773805.1">
    <property type="nucleotide sequence ID" value="NZ_CAXSUO010000004.1"/>
</dbReference>
<sequence length="178" mass="20197">MIHVLINTLAEKMNEFLSSYYERAEIIVEAGSIDATPNEDQSDKIILSIVNIERETAMGISAPYRNTKNNTFQQTSPPWYLNIYIMVAAVFSSKRYLESIQILSDSISFLQQNSILKLPDQGTITLEPITISMQELSNIWSILGGHYYPSILCKARIISFDGTEIKDIKQRISSQKIN</sequence>
<protein>
    <submittedName>
        <fullName evidence="3">DUF4255 domain-containing protein</fullName>
    </submittedName>
</protein>
<dbReference type="EMBL" id="JAQMPJ010000016">
    <property type="protein sequence ID" value="MDB9006394.1"/>
    <property type="molecule type" value="Genomic_DNA"/>
</dbReference>
<dbReference type="Proteomes" id="UP001210126">
    <property type="component" value="Unassembled WGS sequence"/>
</dbReference>
<accession>A0A173THJ5</accession>
<gene>
    <name evidence="2" type="ORF">ERS852429_01570</name>
    <name evidence="3" type="ORF">PN599_15475</name>
</gene>
<proteinExistence type="predicted"/>
<evidence type="ECO:0000313" key="3">
    <source>
        <dbReference type="EMBL" id="MDB9006394.1"/>
    </source>
</evidence>
<feature type="domain" description="Pvc16 N-terminal" evidence="1">
    <location>
        <begin position="7"/>
        <end position="173"/>
    </location>
</feature>
<reference evidence="3" key="2">
    <citation type="submission" date="2023-01" db="EMBL/GenBank/DDBJ databases">
        <title>Human gut microbiome strain richness.</title>
        <authorList>
            <person name="Chen-Liaw A."/>
        </authorList>
    </citation>
    <scope>NUCLEOTIDE SEQUENCE</scope>
    <source>
        <strain evidence="3">RTP21484st1_E5_RTP21484_190118</strain>
    </source>
</reference>
<dbReference type="AlphaFoldDB" id="A0A173THJ5"/>
<name>A0A173THJ5_PARDI</name>